<evidence type="ECO:0000313" key="1">
    <source>
        <dbReference type="EnsemblMetazoa" id="GAUT040806-PA"/>
    </source>
</evidence>
<protein>
    <submittedName>
        <fullName evidence="1">Uncharacterized protein</fullName>
    </submittedName>
</protein>
<dbReference type="EnsemblMetazoa" id="GAUT040806-RA">
    <property type="protein sequence ID" value="GAUT040806-PA"/>
    <property type="gene ID" value="GAUT040806"/>
</dbReference>
<evidence type="ECO:0000313" key="2">
    <source>
        <dbReference type="Proteomes" id="UP000078200"/>
    </source>
</evidence>
<keyword evidence="2" id="KW-1185">Reference proteome</keyword>
<dbReference type="VEuPathDB" id="VectorBase:GAUT040806"/>
<name>A0A1A9VLK7_GLOAU</name>
<sequence>MSDDLLDQHKDKGKHFNFFVLCYPLVKDHLHLQDYDPLNSLKFGNKTEYLSFGVSQLLLKKHPSLELILTELCSTNLQRLLRHKLRIHEPCWYPELFVERKRRPSSPIQNNTQDINQIDWRSFIITG</sequence>
<dbReference type="Proteomes" id="UP000078200">
    <property type="component" value="Unassembled WGS sequence"/>
</dbReference>
<accession>A0A1A9VLK7</accession>
<organism evidence="1 2">
    <name type="scientific">Glossina austeni</name>
    <name type="common">Savannah tsetse fly</name>
    <dbReference type="NCBI Taxonomy" id="7395"/>
    <lineage>
        <taxon>Eukaryota</taxon>
        <taxon>Metazoa</taxon>
        <taxon>Ecdysozoa</taxon>
        <taxon>Arthropoda</taxon>
        <taxon>Hexapoda</taxon>
        <taxon>Insecta</taxon>
        <taxon>Pterygota</taxon>
        <taxon>Neoptera</taxon>
        <taxon>Endopterygota</taxon>
        <taxon>Diptera</taxon>
        <taxon>Brachycera</taxon>
        <taxon>Muscomorpha</taxon>
        <taxon>Hippoboscoidea</taxon>
        <taxon>Glossinidae</taxon>
        <taxon>Glossina</taxon>
    </lineage>
</organism>
<reference evidence="1" key="1">
    <citation type="submission" date="2020-05" db="UniProtKB">
        <authorList>
            <consortium name="EnsemblMetazoa"/>
        </authorList>
    </citation>
    <scope>IDENTIFICATION</scope>
    <source>
        <strain evidence="1">TTRI</strain>
    </source>
</reference>
<dbReference type="AlphaFoldDB" id="A0A1A9VLK7"/>
<proteinExistence type="predicted"/>